<dbReference type="RefSeq" id="WP_168093799.1">
    <property type="nucleotide sequence ID" value="NZ_JAATER010000178.1"/>
</dbReference>
<dbReference type="EMBL" id="JANIID010000001">
    <property type="protein sequence ID" value="MCQ8768479.1"/>
    <property type="molecule type" value="Genomic_DNA"/>
</dbReference>
<protein>
    <recommendedName>
        <fullName evidence="4">Secreted protein</fullName>
    </recommendedName>
</protein>
<dbReference type="PROSITE" id="PS51318">
    <property type="entry name" value="TAT"/>
    <property type="match status" value="1"/>
</dbReference>
<gene>
    <name evidence="2" type="ORF">NQU55_01605</name>
</gene>
<organism evidence="2 3">
    <name type="scientific">Streptomyces telluris</name>
    <dbReference type="NCBI Taxonomy" id="2720021"/>
    <lineage>
        <taxon>Bacteria</taxon>
        <taxon>Bacillati</taxon>
        <taxon>Actinomycetota</taxon>
        <taxon>Actinomycetes</taxon>
        <taxon>Kitasatosporales</taxon>
        <taxon>Streptomycetaceae</taxon>
        <taxon>Streptomyces</taxon>
    </lineage>
</organism>
<evidence type="ECO:0000313" key="3">
    <source>
        <dbReference type="Proteomes" id="UP001142374"/>
    </source>
</evidence>
<proteinExistence type="predicted"/>
<comment type="caution">
    <text evidence="2">The sequence shown here is derived from an EMBL/GenBank/DDBJ whole genome shotgun (WGS) entry which is preliminary data.</text>
</comment>
<accession>A0A9X2RKG6</accession>
<evidence type="ECO:0000313" key="2">
    <source>
        <dbReference type="EMBL" id="MCQ8768479.1"/>
    </source>
</evidence>
<name>A0A9X2RKG6_9ACTN</name>
<keyword evidence="3" id="KW-1185">Reference proteome</keyword>
<evidence type="ECO:0000256" key="1">
    <source>
        <dbReference type="SAM" id="SignalP"/>
    </source>
</evidence>
<sequence>MTLDPKRLLPRTAAAALLGAAALSLAAAPSAAAAAAAAEGAMAISTPGRPVRAGQALRISGDGDDDRARYLRACVQERALGAAAWRTAGCGRTVSSGSGATVEASVRARHRGALQLRGVLYGLDAPGDRHPDVVRRSPVRMVRIH</sequence>
<feature type="signal peptide" evidence="1">
    <location>
        <begin position="1"/>
        <end position="26"/>
    </location>
</feature>
<feature type="chain" id="PRO_5040920384" description="Secreted protein" evidence="1">
    <location>
        <begin position="27"/>
        <end position="145"/>
    </location>
</feature>
<evidence type="ECO:0008006" key="4">
    <source>
        <dbReference type="Google" id="ProtNLM"/>
    </source>
</evidence>
<dbReference type="AlphaFoldDB" id="A0A9X2RKG6"/>
<dbReference type="InterPro" id="IPR006311">
    <property type="entry name" value="TAT_signal"/>
</dbReference>
<reference evidence="2" key="1">
    <citation type="submission" date="2022-06" db="EMBL/GenBank/DDBJ databases">
        <title>WGS of actinobacteria.</title>
        <authorList>
            <person name="Thawai C."/>
        </authorList>
    </citation>
    <scope>NUCLEOTIDE SEQUENCE</scope>
    <source>
        <strain evidence="2">AA8</strain>
    </source>
</reference>
<dbReference type="Proteomes" id="UP001142374">
    <property type="component" value="Unassembled WGS sequence"/>
</dbReference>
<keyword evidence="1" id="KW-0732">Signal</keyword>